<sequence length="348" mass="38907">MQSQLGTTPAAVSAEAAVQNILSIINESLATSTSSEQGQGQSLGRRPGIQQEMARSFPGFCRRGNRGKAGFNRPAKVAKQWTTFSFTIFLVHKHVERTPTPVEDLQHMQAGLGKRMLSMPSDMNHAEVCSLFERAYPKLIPITGGWLLYKASGGNGRRNLSVVLPDSEGYTGSTIRCASGRGKTMIYILPLQEEFDLTPLPHDAEEFMQMKKAECKTCHKVMPLQLLALHVQDCEALSSSDPEITEVLSYKEKVSCFHIWGKNKNKLQTVFNLYWICMSFFILAKRGKVLNLHAVISSHGTGTSCEFLWGLEEYLLQKVLCPVWMAALSSQMSRIRRTCPERTSWNVE</sequence>
<name>A0A6P8VNV7_GYMAC</name>
<dbReference type="Proteomes" id="UP000515161">
    <property type="component" value="Unplaced"/>
</dbReference>
<evidence type="ECO:0000313" key="9">
    <source>
        <dbReference type="RefSeq" id="XP_034092374.1"/>
    </source>
</evidence>
<dbReference type="RefSeq" id="XP_034092375.1">
    <property type="nucleotide sequence ID" value="XM_034236484.1"/>
</dbReference>
<evidence type="ECO:0000313" key="10">
    <source>
        <dbReference type="RefSeq" id="XP_034092375.1"/>
    </source>
</evidence>
<dbReference type="RefSeq" id="XP_034092370.1">
    <property type="nucleotide sequence ID" value="XM_034236479.1"/>
</dbReference>
<protein>
    <submittedName>
        <fullName evidence="2 3">Uncharacterized protein LOC117559802 isoform X2</fullName>
    </submittedName>
</protein>
<reference evidence="2 3" key="1">
    <citation type="submission" date="2025-04" db="UniProtKB">
        <authorList>
            <consortium name="RefSeq"/>
        </authorList>
    </citation>
    <scope>IDENTIFICATION</scope>
</reference>
<evidence type="ECO:0000313" key="11">
    <source>
        <dbReference type="RefSeq" id="XP_034092376.1"/>
    </source>
</evidence>
<evidence type="ECO:0000313" key="4">
    <source>
        <dbReference type="RefSeq" id="XP_034092369.1"/>
    </source>
</evidence>
<gene>
    <name evidence="2 3 4 5 6 7 8 9 10 11" type="primary">LOC117559802</name>
</gene>
<proteinExistence type="predicted"/>
<evidence type="ECO:0000313" key="1">
    <source>
        <dbReference type="Proteomes" id="UP000515161"/>
    </source>
</evidence>
<dbReference type="GeneID" id="117559802"/>
<dbReference type="RefSeq" id="XP_034092369.1">
    <property type="nucleotide sequence ID" value="XM_034236478.1"/>
</dbReference>
<dbReference type="RefSeq" id="XP_034092373.1">
    <property type="nucleotide sequence ID" value="XM_034236482.1"/>
</dbReference>
<evidence type="ECO:0000313" key="6">
    <source>
        <dbReference type="RefSeq" id="XP_034092371.1"/>
    </source>
</evidence>
<evidence type="ECO:0000313" key="2">
    <source>
        <dbReference type="RefSeq" id="XP_034092367.1"/>
    </source>
</evidence>
<organism evidence="1 11">
    <name type="scientific">Gymnodraco acuticeps</name>
    <name type="common">Antarctic dragonfish</name>
    <dbReference type="NCBI Taxonomy" id="8218"/>
    <lineage>
        <taxon>Eukaryota</taxon>
        <taxon>Metazoa</taxon>
        <taxon>Chordata</taxon>
        <taxon>Craniata</taxon>
        <taxon>Vertebrata</taxon>
        <taxon>Euteleostomi</taxon>
        <taxon>Actinopterygii</taxon>
        <taxon>Neopterygii</taxon>
        <taxon>Teleostei</taxon>
        <taxon>Neoteleostei</taxon>
        <taxon>Acanthomorphata</taxon>
        <taxon>Eupercaria</taxon>
        <taxon>Perciformes</taxon>
        <taxon>Notothenioidei</taxon>
        <taxon>Bathydraconidae</taxon>
        <taxon>Gymnodraco</taxon>
    </lineage>
</organism>
<evidence type="ECO:0000313" key="5">
    <source>
        <dbReference type="RefSeq" id="XP_034092370.1"/>
    </source>
</evidence>
<dbReference type="RefSeq" id="XP_034092372.1">
    <property type="nucleotide sequence ID" value="XM_034236481.1"/>
</dbReference>
<accession>A0A6P8VNV7</accession>
<keyword evidence="1" id="KW-1185">Reference proteome</keyword>
<dbReference type="RefSeq" id="XP_034092374.1">
    <property type="nucleotide sequence ID" value="XM_034236483.1"/>
</dbReference>
<evidence type="ECO:0000313" key="7">
    <source>
        <dbReference type="RefSeq" id="XP_034092372.1"/>
    </source>
</evidence>
<dbReference type="RefSeq" id="XP_034092367.1">
    <property type="nucleotide sequence ID" value="XM_034236476.1"/>
</dbReference>
<dbReference type="RefSeq" id="XP_034092368.1">
    <property type="nucleotide sequence ID" value="XM_034236477.1"/>
</dbReference>
<evidence type="ECO:0000313" key="8">
    <source>
        <dbReference type="RefSeq" id="XP_034092373.1"/>
    </source>
</evidence>
<evidence type="ECO:0000313" key="3">
    <source>
        <dbReference type="RefSeq" id="XP_034092368.1"/>
    </source>
</evidence>
<dbReference type="RefSeq" id="XP_034092376.1">
    <property type="nucleotide sequence ID" value="XM_034236485.1"/>
</dbReference>
<dbReference type="AlphaFoldDB" id="A0A6P8VNV7"/>
<dbReference type="RefSeq" id="XP_034092371.1">
    <property type="nucleotide sequence ID" value="XM_034236480.1"/>
</dbReference>